<dbReference type="EMBL" id="FOVL01000016">
    <property type="protein sequence ID" value="SFN77500.1"/>
    <property type="molecule type" value="Genomic_DNA"/>
</dbReference>
<keyword evidence="4" id="KW-1185">Reference proteome</keyword>
<keyword evidence="1" id="KW-1133">Transmembrane helix</keyword>
<dbReference type="PROSITE" id="PS50206">
    <property type="entry name" value="RHODANESE_3"/>
    <property type="match status" value="1"/>
</dbReference>
<dbReference type="STRING" id="287099.SAMN05660413_02528"/>
<dbReference type="Proteomes" id="UP000199153">
    <property type="component" value="Unassembled WGS sequence"/>
</dbReference>
<evidence type="ECO:0000313" key="4">
    <source>
        <dbReference type="Proteomes" id="UP000199153"/>
    </source>
</evidence>
<keyword evidence="3" id="KW-0808">Transferase</keyword>
<dbReference type="InterPro" id="IPR001763">
    <property type="entry name" value="Rhodanese-like_dom"/>
</dbReference>
<accession>A0A1I5BS03</accession>
<dbReference type="PANTHER" id="PTHR43031">
    <property type="entry name" value="FAD-DEPENDENT OXIDOREDUCTASE"/>
    <property type="match status" value="1"/>
</dbReference>
<gene>
    <name evidence="3" type="ORF">SAMN05660413_02528</name>
</gene>
<dbReference type="SMART" id="SM00450">
    <property type="entry name" value="RHOD"/>
    <property type="match status" value="1"/>
</dbReference>
<proteinExistence type="predicted"/>
<dbReference type="SUPFAM" id="SSF52821">
    <property type="entry name" value="Rhodanese/Cell cycle control phosphatase"/>
    <property type="match status" value="1"/>
</dbReference>
<dbReference type="Gene3D" id="3.40.250.10">
    <property type="entry name" value="Rhodanese-like domain"/>
    <property type="match status" value="1"/>
</dbReference>
<dbReference type="InterPro" id="IPR050229">
    <property type="entry name" value="GlpE_sulfurtransferase"/>
</dbReference>
<name>A0A1I5BS03_9FLAO</name>
<dbReference type="CDD" id="cd00158">
    <property type="entry name" value="RHOD"/>
    <property type="match status" value="1"/>
</dbReference>
<feature type="domain" description="Rhodanese" evidence="2">
    <location>
        <begin position="75"/>
        <end position="159"/>
    </location>
</feature>
<feature type="transmembrane region" description="Helical" evidence="1">
    <location>
        <begin position="41"/>
        <end position="59"/>
    </location>
</feature>
<evidence type="ECO:0000313" key="3">
    <source>
        <dbReference type="EMBL" id="SFN77500.1"/>
    </source>
</evidence>
<evidence type="ECO:0000259" key="2">
    <source>
        <dbReference type="PROSITE" id="PS50206"/>
    </source>
</evidence>
<dbReference type="InterPro" id="IPR036873">
    <property type="entry name" value="Rhodanese-like_dom_sf"/>
</dbReference>
<protein>
    <submittedName>
        <fullName evidence="3">Rhodanese-related sulfurtransferase</fullName>
    </submittedName>
</protein>
<reference evidence="3 4" key="1">
    <citation type="submission" date="2016-10" db="EMBL/GenBank/DDBJ databases">
        <authorList>
            <person name="de Groot N.N."/>
        </authorList>
    </citation>
    <scope>NUCLEOTIDE SEQUENCE [LARGE SCALE GENOMIC DNA]</scope>
    <source>
        <strain evidence="3 4">DSM 17794</strain>
    </source>
</reference>
<organism evidence="3 4">
    <name type="scientific">Salegentibacter flavus</name>
    <dbReference type="NCBI Taxonomy" id="287099"/>
    <lineage>
        <taxon>Bacteria</taxon>
        <taxon>Pseudomonadati</taxon>
        <taxon>Bacteroidota</taxon>
        <taxon>Flavobacteriia</taxon>
        <taxon>Flavobacteriales</taxon>
        <taxon>Flavobacteriaceae</taxon>
        <taxon>Salegentibacter</taxon>
    </lineage>
</organism>
<keyword evidence="1" id="KW-0812">Transmembrane</keyword>
<dbReference type="RefSeq" id="WP_245760441.1">
    <property type="nucleotide sequence ID" value="NZ_FOVL01000016.1"/>
</dbReference>
<sequence length="167" mass="18138">MQLLNNNKLIIAGLGVGALTGFIYYSTIGCESGGCAITSDPVNATLYGAFMGALLFSSFKKKPKKKNNMDFTQMIKDGATVIDVRTRPEFAGGHVAESLNIPLQELNKHMDEIKAQKQPLILCCRTGNRSGIATQMLSQMGIECYNGGAWEEVNYHQAQAQAAESEK</sequence>
<dbReference type="PANTHER" id="PTHR43031:SF18">
    <property type="entry name" value="RHODANESE-RELATED SULFURTRANSFERASES"/>
    <property type="match status" value="1"/>
</dbReference>
<feature type="transmembrane region" description="Helical" evidence="1">
    <location>
        <begin position="9"/>
        <end position="29"/>
    </location>
</feature>
<keyword evidence="1" id="KW-0472">Membrane</keyword>
<evidence type="ECO:0000256" key="1">
    <source>
        <dbReference type="SAM" id="Phobius"/>
    </source>
</evidence>
<dbReference type="AlphaFoldDB" id="A0A1I5BS03"/>
<dbReference type="Pfam" id="PF00581">
    <property type="entry name" value="Rhodanese"/>
    <property type="match status" value="1"/>
</dbReference>
<dbReference type="GO" id="GO:0016740">
    <property type="term" value="F:transferase activity"/>
    <property type="evidence" value="ECO:0007669"/>
    <property type="project" value="UniProtKB-KW"/>
</dbReference>